<comment type="caution">
    <text evidence="1">The sequence shown here is derived from an EMBL/GenBank/DDBJ whole genome shotgun (WGS) entry which is preliminary data.</text>
</comment>
<dbReference type="AlphaFoldDB" id="A0ABD0P968"/>
<evidence type="ECO:0000313" key="2">
    <source>
        <dbReference type="Proteomes" id="UP001529510"/>
    </source>
</evidence>
<feature type="non-terminal residue" evidence="1">
    <location>
        <position position="56"/>
    </location>
</feature>
<evidence type="ECO:0000313" key="1">
    <source>
        <dbReference type="EMBL" id="KAL0170629.1"/>
    </source>
</evidence>
<organism evidence="1 2">
    <name type="scientific">Cirrhinus mrigala</name>
    <name type="common">Mrigala</name>
    <dbReference type="NCBI Taxonomy" id="683832"/>
    <lineage>
        <taxon>Eukaryota</taxon>
        <taxon>Metazoa</taxon>
        <taxon>Chordata</taxon>
        <taxon>Craniata</taxon>
        <taxon>Vertebrata</taxon>
        <taxon>Euteleostomi</taxon>
        <taxon>Actinopterygii</taxon>
        <taxon>Neopterygii</taxon>
        <taxon>Teleostei</taxon>
        <taxon>Ostariophysi</taxon>
        <taxon>Cypriniformes</taxon>
        <taxon>Cyprinidae</taxon>
        <taxon>Labeoninae</taxon>
        <taxon>Labeonini</taxon>
        <taxon>Cirrhinus</taxon>
    </lineage>
</organism>
<proteinExistence type="predicted"/>
<sequence>KNVSTPGISIYFEAYLYSMGTYSSCPWQFLASSQLALQRRPSIGDDEEEHDSPVEG</sequence>
<dbReference type="EMBL" id="JAMKFB020000017">
    <property type="protein sequence ID" value="KAL0170629.1"/>
    <property type="molecule type" value="Genomic_DNA"/>
</dbReference>
<keyword evidence="2" id="KW-1185">Reference proteome</keyword>
<feature type="non-terminal residue" evidence="1">
    <location>
        <position position="1"/>
    </location>
</feature>
<name>A0ABD0P968_CIRMR</name>
<accession>A0ABD0P968</accession>
<reference evidence="1 2" key="1">
    <citation type="submission" date="2024-05" db="EMBL/GenBank/DDBJ databases">
        <title>Genome sequencing and assembly of Indian major carp, Cirrhinus mrigala (Hamilton, 1822).</title>
        <authorList>
            <person name="Mohindra V."/>
            <person name="Chowdhury L.M."/>
            <person name="Lal K."/>
            <person name="Jena J.K."/>
        </authorList>
    </citation>
    <scope>NUCLEOTIDE SEQUENCE [LARGE SCALE GENOMIC DNA]</scope>
    <source>
        <strain evidence="1">CM1030</strain>
        <tissue evidence="1">Blood</tissue>
    </source>
</reference>
<protein>
    <submittedName>
        <fullName evidence="1">Uncharacterized protein</fullName>
    </submittedName>
</protein>
<dbReference type="Proteomes" id="UP001529510">
    <property type="component" value="Unassembled WGS sequence"/>
</dbReference>
<gene>
    <name evidence="1" type="ORF">M9458_035225</name>
</gene>